<organism evidence="3 4">
    <name type="scientific">Comamonas piscis</name>
    <dbReference type="NCBI Taxonomy" id="1562974"/>
    <lineage>
        <taxon>Bacteria</taxon>
        <taxon>Pseudomonadati</taxon>
        <taxon>Pseudomonadota</taxon>
        <taxon>Betaproteobacteria</taxon>
        <taxon>Burkholderiales</taxon>
        <taxon>Comamonadaceae</taxon>
        <taxon>Comamonas</taxon>
    </lineage>
</organism>
<proteinExistence type="predicted"/>
<name>A0A7G5EHI5_9BURK</name>
<sequence length="138" mass="13991">MRACLSLLLMLMLALRGLMGDAMAMGMVAPVMPAAIAEHHSSSMADHADMDTGHVMAASSHCDTGQQVSQHSDPSDHSQHDPAQHGASCSACGICHSAVDLFNGTGFAALPAPSLARASGSAPFASALLAQASKPPIS</sequence>
<feature type="compositionally biased region" description="Basic and acidic residues" evidence="1">
    <location>
        <begin position="73"/>
        <end position="83"/>
    </location>
</feature>
<evidence type="ECO:0000313" key="3">
    <source>
        <dbReference type="EMBL" id="QMV73460.1"/>
    </source>
</evidence>
<dbReference type="KEGG" id="cpis:HS961_11835"/>
<feature type="chain" id="PRO_5028966503" description="DUF2946 domain-containing protein" evidence="2">
    <location>
        <begin position="25"/>
        <end position="138"/>
    </location>
</feature>
<keyword evidence="2" id="KW-0732">Signal</keyword>
<keyword evidence="4" id="KW-1185">Reference proteome</keyword>
<dbReference type="AlphaFoldDB" id="A0A7G5EHI5"/>
<dbReference type="Proteomes" id="UP000515240">
    <property type="component" value="Chromosome"/>
</dbReference>
<feature type="region of interest" description="Disordered" evidence="1">
    <location>
        <begin position="59"/>
        <end position="86"/>
    </location>
</feature>
<dbReference type="EMBL" id="CP058554">
    <property type="protein sequence ID" value="QMV73460.1"/>
    <property type="molecule type" value="Genomic_DNA"/>
</dbReference>
<evidence type="ECO:0000256" key="2">
    <source>
        <dbReference type="SAM" id="SignalP"/>
    </source>
</evidence>
<evidence type="ECO:0000313" key="4">
    <source>
        <dbReference type="Proteomes" id="UP000515240"/>
    </source>
</evidence>
<feature type="signal peptide" evidence="2">
    <location>
        <begin position="1"/>
        <end position="24"/>
    </location>
</feature>
<accession>A0A7G5EHI5</accession>
<reference evidence="3 4" key="1">
    <citation type="journal article" date="2020" name="G3 (Bethesda)">
        <title>CeMbio - The Caenorhabditis elegans Microbiome Resource.</title>
        <authorList>
            <person name="Dirksen P."/>
            <person name="Assie A."/>
            <person name="Zimmermann J."/>
            <person name="Zhang F."/>
            <person name="Tietje A.M."/>
            <person name="Marsh S.A."/>
            <person name="Felix M.A."/>
            <person name="Shapira M."/>
            <person name="Kaleta C."/>
            <person name="Schulenburg H."/>
            <person name="Samuel B."/>
        </authorList>
    </citation>
    <scope>NUCLEOTIDE SEQUENCE [LARGE SCALE GENOMIC DNA]</scope>
    <source>
        <strain evidence="3 4">BIGb0172</strain>
    </source>
</reference>
<dbReference type="RefSeq" id="WP_182322183.1">
    <property type="nucleotide sequence ID" value="NZ_CP058554.1"/>
</dbReference>
<evidence type="ECO:0008006" key="5">
    <source>
        <dbReference type="Google" id="ProtNLM"/>
    </source>
</evidence>
<gene>
    <name evidence="3" type="ORF">HS961_11835</name>
</gene>
<protein>
    <recommendedName>
        <fullName evidence="5">DUF2946 domain-containing protein</fullName>
    </recommendedName>
</protein>
<evidence type="ECO:0000256" key="1">
    <source>
        <dbReference type="SAM" id="MobiDB-lite"/>
    </source>
</evidence>